<evidence type="ECO:0000256" key="2">
    <source>
        <dbReference type="SAM" id="MobiDB-lite"/>
    </source>
</evidence>
<organism evidence="3 4">
    <name type="scientific">Pseudodesulfovibrio karagichevae</name>
    <dbReference type="NCBI Taxonomy" id="3239305"/>
    <lineage>
        <taxon>Bacteria</taxon>
        <taxon>Pseudomonadati</taxon>
        <taxon>Thermodesulfobacteriota</taxon>
        <taxon>Desulfovibrionia</taxon>
        <taxon>Desulfovibrionales</taxon>
        <taxon>Desulfovibrionaceae</taxon>
    </lineage>
</organism>
<dbReference type="Pfam" id="PF13181">
    <property type="entry name" value="TPR_8"/>
    <property type="match status" value="1"/>
</dbReference>
<dbReference type="PROSITE" id="PS50005">
    <property type="entry name" value="TPR"/>
    <property type="match status" value="3"/>
</dbReference>
<feature type="compositionally biased region" description="Low complexity" evidence="2">
    <location>
        <begin position="233"/>
        <end position="253"/>
    </location>
</feature>
<feature type="compositionally biased region" description="Pro residues" evidence="2">
    <location>
        <begin position="152"/>
        <end position="161"/>
    </location>
</feature>
<evidence type="ECO:0000313" key="3">
    <source>
        <dbReference type="EMBL" id="MEZ7195308.1"/>
    </source>
</evidence>
<evidence type="ECO:0000313" key="4">
    <source>
        <dbReference type="Proteomes" id="UP001568698"/>
    </source>
</evidence>
<accession>A0ABV4JX69</accession>
<dbReference type="InterPro" id="IPR011990">
    <property type="entry name" value="TPR-like_helical_dom_sf"/>
</dbReference>
<feature type="repeat" description="TPR" evidence="1">
    <location>
        <begin position="570"/>
        <end position="603"/>
    </location>
</feature>
<reference evidence="3 4" key="1">
    <citation type="submission" date="2024-08" db="EMBL/GenBank/DDBJ databases">
        <title>Sulfate-reducing bacteria isolated from formation water of the oil field in Kazakhstan and description of Pseudodesulfovibrio sp.</title>
        <authorList>
            <person name="Bidzhieva S.K."/>
            <person name="Tourova T.P."/>
            <person name="Grouzdev D.S."/>
            <person name="Beletsky A.V."/>
            <person name="Sokolova D.S."/>
            <person name="Samigullina S.R."/>
            <person name="Poltaraus A.B."/>
            <person name="Avtukh A.N."/>
            <person name="Tereshina V.M."/>
            <person name="Zhaparov N.S."/>
            <person name="Mardanov A.V."/>
            <person name="Nazina T.N."/>
        </authorList>
    </citation>
    <scope>NUCLEOTIDE SEQUENCE [LARGE SCALE GENOMIC DNA]</scope>
    <source>
        <strain evidence="3 4">9FUS</strain>
    </source>
</reference>
<feature type="repeat" description="TPR" evidence="1">
    <location>
        <begin position="719"/>
        <end position="752"/>
    </location>
</feature>
<feature type="region of interest" description="Disordered" evidence="2">
    <location>
        <begin position="135"/>
        <end position="211"/>
    </location>
</feature>
<name>A0ABV4JX69_9BACT</name>
<dbReference type="Pfam" id="PF13432">
    <property type="entry name" value="TPR_16"/>
    <property type="match status" value="1"/>
</dbReference>
<feature type="compositionally biased region" description="Low complexity" evidence="2">
    <location>
        <begin position="311"/>
        <end position="332"/>
    </location>
</feature>
<feature type="region of interest" description="Disordered" evidence="2">
    <location>
        <begin position="290"/>
        <end position="483"/>
    </location>
</feature>
<dbReference type="EMBL" id="JBGLYH010000002">
    <property type="protein sequence ID" value="MEZ7195308.1"/>
    <property type="molecule type" value="Genomic_DNA"/>
</dbReference>
<sequence length="1140" mass="124396">MTVKYVKSIAWPLAAALVLGLILVDPALALRVGYSSQGGSERMTFAFDSGTLPQSSVARTGKRTLKVLLPVGIWNREARPDAQDFPGKLVKSIATTDNGVEITTSTDAFGYIRVPSQGKPEFVLQVYSDPIGARWRAPDAPPARTAQAATPAPAPAVPKPAAPASVTAPAQPAPKAPTAADVARNLSTVRPDQPAPAGGTDLPPEAPTADRKPFFAVPYSVRNEVRAPGDQVAAPAAQTPAGTAGPLAPAMPGETVTGDYPPASELRFKAVNKSAEEVKFAELAGDAGGSAPMVAPAEQADAPVTEPVTEPATRQAVAPAPQQAAEAPAPAQESPIPGETVGSVNPPPAEPAGQGATPVDASPSPAEMSGQGQVSGAVAPPPPPVSGLGQAGGAVSPPPSANQPANQPVSEPAPETAQAVAPAPEAVQPVEPAPEPPASTAEAPSPDAEQPASDAGQPATDQAAAPGADGKQEKKLTPEEQEKARLQAIRDNLYEAQSMMFNGSLSEALPLYEDLLKQPKLPDDVREETLYAIADIKRQLDSGDLTNKFDEVAQAYIQAMNANLRSSRVPRALLNLGLLNLQVGNFPEARAYFKILQDKYPDDDNIPAISYYWGEYWYRKGDYKKAADQFQYLIQTYPEHQLAKQAAYYLADSLDRLGYLDQAYQIVDYIDKRWPDYYMENMDFLRLAGSVEMKLKKWDQAKNHYFTYYNLNPEADGADVILARIGDIYLRKNEKDAAKQIYEKAVKDYPDKEGGLISKMRLAEEGIYDDPGMSEMVDVFNRPYNLNPKRVYTEIVSQHPDSPLAPIAQLKLAMWYAFNQKYPEALSAAQDLIEKYPDSPLVDKARTLGDSVFVRAVPGMLAEQRYGRIVRYWETYDFIGKKDSKVDDNTKLAIATSYWKIGQPDKALEMLKPYLTKKQIPGVSDQALGLAVNIHLDQLAWQDINDLVAMASKNWKLKPEQQRQLDYARAMALQNLGDGKRAVAMWADLAKDMNVDPAFRAYAMYYMAKDAMERQDLRRVFVYAQEALSLLLQTKGDPEKIKDAVLMSIYATERSGRYEEALKWAKEYDKYITPDNPEWASTRFKLARIYRKAGAMEEWKQLLQDIIDKKPDSLQAQLAKSALDTYELEQKASQYAPNPG</sequence>
<gene>
    <name evidence="3" type="ORF">AB6M95_00985</name>
</gene>
<feature type="compositionally biased region" description="Low complexity" evidence="2">
    <location>
        <begin position="402"/>
        <end position="430"/>
    </location>
</feature>
<dbReference type="Gene3D" id="1.25.40.10">
    <property type="entry name" value="Tetratricopeptide repeat domain"/>
    <property type="match status" value="4"/>
</dbReference>
<protein>
    <submittedName>
        <fullName evidence="3">Tetratricopeptide repeat protein</fullName>
    </submittedName>
</protein>
<dbReference type="Pfam" id="PF13174">
    <property type="entry name" value="TPR_6"/>
    <property type="match status" value="2"/>
</dbReference>
<dbReference type="PANTHER" id="PTHR12558:SF13">
    <property type="entry name" value="CELL DIVISION CYCLE PROTEIN 27 HOMOLOG"/>
    <property type="match status" value="1"/>
</dbReference>
<feature type="compositionally biased region" description="Low complexity" evidence="2">
    <location>
        <begin position="142"/>
        <end position="151"/>
    </location>
</feature>
<proteinExistence type="predicted"/>
<dbReference type="SUPFAM" id="SSF48452">
    <property type="entry name" value="TPR-like"/>
    <property type="match status" value="3"/>
</dbReference>
<feature type="region of interest" description="Disordered" evidence="2">
    <location>
        <begin position="229"/>
        <end position="258"/>
    </location>
</feature>
<keyword evidence="4" id="KW-1185">Reference proteome</keyword>
<evidence type="ECO:0000256" key="1">
    <source>
        <dbReference type="PROSITE-ProRule" id="PRU00339"/>
    </source>
</evidence>
<feature type="compositionally biased region" description="Basic and acidic residues" evidence="2">
    <location>
        <begin position="470"/>
        <end position="483"/>
    </location>
</feature>
<keyword evidence="1" id="KW-0802">TPR repeat</keyword>
<dbReference type="Proteomes" id="UP001568698">
    <property type="component" value="Unassembled WGS sequence"/>
</dbReference>
<dbReference type="RefSeq" id="WP_371384861.1">
    <property type="nucleotide sequence ID" value="NZ_JBGLYH010000002.1"/>
</dbReference>
<comment type="caution">
    <text evidence="3">The sequence shown here is derived from an EMBL/GenBank/DDBJ whole genome shotgun (WGS) entry which is preliminary data.</text>
</comment>
<feature type="repeat" description="TPR" evidence="1">
    <location>
        <begin position="607"/>
        <end position="640"/>
    </location>
</feature>
<dbReference type="SMART" id="SM00028">
    <property type="entry name" value="TPR"/>
    <property type="match status" value="6"/>
</dbReference>
<dbReference type="PANTHER" id="PTHR12558">
    <property type="entry name" value="CELL DIVISION CYCLE 16,23,27"/>
    <property type="match status" value="1"/>
</dbReference>
<feature type="compositionally biased region" description="Low complexity" evidence="2">
    <location>
        <begin position="438"/>
        <end position="449"/>
    </location>
</feature>
<dbReference type="InterPro" id="IPR019734">
    <property type="entry name" value="TPR_rpt"/>
</dbReference>